<keyword evidence="1" id="KW-0812">Transmembrane</keyword>
<comment type="caution">
    <text evidence="3">The sequence shown here is derived from an EMBL/GenBank/DDBJ whole genome shotgun (WGS) entry which is preliminary data.</text>
</comment>
<dbReference type="Pfam" id="PF07715">
    <property type="entry name" value="Plug"/>
    <property type="match status" value="1"/>
</dbReference>
<dbReference type="FunFam" id="2.170.130.10:FF:000003">
    <property type="entry name" value="SusC/RagA family TonB-linked outer membrane protein"/>
    <property type="match status" value="1"/>
</dbReference>
<keyword evidence="1" id="KW-0813">Transport</keyword>
<dbReference type="SUPFAM" id="SSF49464">
    <property type="entry name" value="Carboxypeptidase regulatory domain-like"/>
    <property type="match status" value="1"/>
</dbReference>
<dbReference type="GO" id="GO:0009279">
    <property type="term" value="C:cell outer membrane"/>
    <property type="evidence" value="ECO:0007669"/>
    <property type="project" value="UniProtKB-SubCell"/>
</dbReference>
<dbReference type="InterPro" id="IPR023996">
    <property type="entry name" value="TonB-dep_OMP_SusC/RagA"/>
</dbReference>
<dbReference type="AlphaFoldDB" id="A0A7C9BBW7"/>
<protein>
    <submittedName>
        <fullName evidence="3">SusC/RagA family TonB-linked outer membrane protein</fullName>
    </submittedName>
</protein>
<dbReference type="Gene3D" id="2.170.130.10">
    <property type="entry name" value="TonB-dependent receptor, plug domain"/>
    <property type="match status" value="1"/>
</dbReference>
<dbReference type="Proteomes" id="UP000479293">
    <property type="component" value="Unassembled WGS sequence"/>
</dbReference>
<dbReference type="InterPro" id="IPR008969">
    <property type="entry name" value="CarboxyPept-like_regulatory"/>
</dbReference>
<accession>A0A7C9BBW7</accession>
<evidence type="ECO:0000256" key="1">
    <source>
        <dbReference type="PROSITE-ProRule" id="PRU01360"/>
    </source>
</evidence>
<dbReference type="Gene3D" id="2.60.40.1120">
    <property type="entry name" value="Carboxypeptidase-like, regulatory domain"/>
    <property type="match status" value="1"/>
</dbReference>
<keyword evidence="1" id="KW-0472">Membrane</keyword>
<dbReference type="Pfam" id="PF13715">
    <property type="entry name" value="CarbopepD_reg_2"/>
    <property type="match status" value="1"/>
</dbReference>
<dbReference type="InterPro" id="IPR023997">
    <property type="entry name" value="TonB-dep_OMP_SusC/RagA_CS"/>
</dbReference>
<keyword evidence="1" id="KW-1134">Transmembrane beta strand</keyword>
<dbReference type="InterPro" id="IPR037066">
    <property type="entry name" value="Plug_dom_sf"/>
</dbReference>
<comment type="subcellular location">
    <subcellularLocation>
        <location evidence="1">Cell outer membrane</location>
        <topology evidence="1">Multi-pass membrane protein</topology>
    </subcellularLocation>
</comment>
<keyword evidence="1" id="KW-0998">Cell outer membrane</keyword>
<dbReference type="PROSITE" id="PS52016">
    <property type="entry name" value="TONB_DEPENDENT_REC_3"/>
    <property type="match status" value="1"/>
</dbReference>
<name>A0A7C9BBW7_9BACT</name>
<organism evidence="3 4">
    <name type="scientific">Salmonirosea aquatica</name>
    <dbReference type="NCBI Taxonomy" id="2654236"/>
    <lineage>
        <taxon>Bacteria</taxon>
        <taxon>Pseudomonadati</taxon>
        <taxon>Bacteroidota</taxon>
        <taxon>Cytophagia</taxon>
        <taxon>Cytophagales</taxon>
        <taxon>Spirosomataceae</taxon>
        <taxon>Salmonirosea</taxon>
    </lineage>
</organism>
<dbReference type="EMBL" id="WHLY01000001">
    <property type="protein sequence ID" value="MPR31900.1"/>
    <property type="molecule type" value="Genomic_DNA"/>
</dbReference>
<reference evidence="3 4" key="1">
    <citation type="submission" date="2019-10" db="EMBL/GenBank/DDBJ databases">
        <title>Draft Genome Sequence of Cytophagaceae sp. SJW1-29.</title>
        <authorList>
            <person name="Choi A."/>
        </authorList>
    </citation>
    <scope>NUCLEOTIDE SEQUENCE [LARGE SCALE GENOMIC DNA]</scope>
    <source>
        <strain evidence="3 4">SJW1-29</strain>
    </source>
</reference>
<feature type="domain" description="TonB-dependent receptor plug" evidence="2">
    <location>
        <begin position="260"/>
        <end position="371"/>
    </location>
</feature>
<dbReference type="NCBIfam" id="TIGR04056">
    <property type="entry name" value="OMP_RagA_SusC"/>
    <property type="match status" value="1"/>
</dbReference>
<dbReference type="InterPro" id="IPR039426">
    <property type="entry name" value="TonB-dep_rcpt-like"/>
</dbReference>
<dbReference type="NCBIfam" id="TIGR04057">
    <property type="entry name" value="SusC_RagA_signa"/>
    <property type="match status" value="1"/>
</dbReference>
<evidence type="ECO:0000313" key="3">
    <source>
        <dbReference type="EMBL" id="MPR31900.1"/>
    </source>
</evidence>
<keyword evidence="4" id="KW-1185">Reference proteome</keyword>
<proteinExistence type="inferred from homology"/>
<comment type="similarity">
    <text evidence="1">Belongs to the TonB-dependent receptor family.</text>
</comment>
<evidence type="ECO:0000313" key="4">
    <source>
        <dbReference type="Proteomes" id="UP000479293"/>
    </source>
</evidence>
<dbReference type="InterPro" id="IPR012910">
    <property type="entry name" value="Plug_dom"/>
</dbReference>
<sequence>MHILLQKRKTYIRKRYFPKLILAMKLSSLLLLITCLHVSAGVFSQRVTLSVKDAPLTVVFNQIEKQSSFVFFYDNKLIKKANLVTLDFSGGSVGELMDEIMKHQPLTYQIVDQTIVIKRKNENRQSLRSFQVPESIESKELNQKALSSIEKRMNNQLANRAPETNSKDIGVRGKVVDEKGDGLPGVSILVKGTQRGTTTDAQGGFSLDVPDQTAVLVFSFVGYTPQEIVVGNRNTIEITLAVDEKILDEVVVVGFGTQKKQSVVGAIVQTTNEDLRRTGNVTDLKQALTGQLPGLTTITSSGEPGGTLSSGNATEIYIRGRNTWNGGQPLILIDGVEREMSNVDVSEVESISVLKDASATAVFGVRGANGVILITTKRGSESKPQLSVNYSATALSVSRLPEKLDSYEAIMIRNEMIEREGLISPISWADYVPYDVALRYKQPQTPENAMLYPNVDWEKAMFRDVSWSQRANLNVTGGTSFVKYFGSLAYLNEGDMFREYDNHKGYDPGYGFNRFNFRSNLDFKLTKTTNVRVNLAGLFSQKNTNYSFNNGSSGTNPLAWAAAYRFPPDVILPQYEDGSWGQSYALPPEALQNPVALIYNTGIWQQRNVELRADFLLEQKLDFLTKGLSYTGTLFYDNGIQTIGGIADQNHVRPEGNLLGKIVFPNLYVGGDQDPSEYTQITPVVAASAFDWVVNPWNINAETTTASAITRRLTHQHQLNYSRDFNLHHVGGMGLFKREQYARGSMFPSYREEWVFRTTYDYDTRYLFEFNGAYNGSEKFGPGYRFDFFPSLAVGWYVSNEKFFKLDWINRLKFRYSTGMVGDDTGGERWAYQSQYQYGGSGISSARLNANPNERSPYNFYKEQIVGNPNIRWEKARKSNYGAEMGLFNDLISVNFDYFTDNRTDIIISGTSRAIPPYFGATPPAANLGRVNSKGYELELRLNKAFPSGLHLWGAFSVTHTENKIINRDDPLFQVDYLKQAGYQIGQVRTQVRTDFYNTWDDVFASTPQQTNDLSKLPGYYNILDFNGDGVITGNDDTVPYGFSEVPQNNFNATMGGSYKGFSLMVQLYGVNNVSRNVPLSNFYMYQNTLFAHVRDHWSKDNPDATSFIPRWKSQGQFIGDYFIYDGSYVRLKTAEIAYSFQDPVLRRLGLSNLRVYVNGNNLLFWSRLPDDREAASSGGDASAGAYPTPKRINFGFDLTF</sequence>
<dbReference type="SUPFAM" id="SSF56935">
    <property type="entry name" value="Porins"/>
    <property type="match status" value="1"/>
</dbReference>
<evidence type="ECO:0000259" key="2">
    <source>
        <dbReference type="Pfam" id="PF07715"/>
    </source>
</evidence>
<gene>
    <name evidence="3" type="ORF">GBK04_00690</name>
</gene>